<dbReference type="EMBL" id="JACIEV010000007">
    <property type="protein sequence ID" value="MBB4154737.1"/>
    <property type="molecule type" value="Genomic_DNA"/>
</dbReference>
<dbReference type="GO" id="GO:0008664">
    <property type="term" value="F:RNA 2',3'-cyclic 3'-phosphodiesterase activity"/>
    <property type="evidence" value="ECO:0007669"/>
    <property type="project" value="UniProtKB-EC"/>
</dbReference>
<name>A0A840FGF2_9SPHN</name>
<feature type="short sequence motif" description="HXTX 2" evidence="2">
    <location>
        <begin position="121"/>
        <end position="124"/>
    </location>
</feature>
<evidence type="ECO:0000256" key="1">
    <source>
        <dbReference type="ARBA" id="ARBA00022801"/>
    </source>
</evidence>
<dbReference type="NCBIfam" id="TIGR02258">
    <property type="entry name" value="2_5_ligase"/>
    <property type="match status" value="1"/>
</dbReference>
<dbReference type="InterPro" id="IPR009097">
    <property type="entry name" value="Cyclic_Pdiesterase"/>
</dbReference>
<keyword evidence="1 2" id="KW-0378">Hydrolase</keyword>
<dbReference type="GO" id="GO:0016874">
    <property type="term" value="F:ligase activity"/>
    <property type="evidence" value="ECO:0007669"/>
    <property type="project" value="UniProtKB-KW"/>
</dbReference>
<evidence type="ECO:0000313" key="3">
    <source>
        <dbReference type="EMBL" id="MBB4154737.1"/>
    </source>
</evidence>
<dbReference type="Gene3D" id="3.90.1140.10">
    <property type="entry name" value="Cyclic phosphodiesterase"/>
    <property type="match status" value="1"/>
</dbReference>
<dbReference type="SUPFAM" id="SSF55144">
    <property type="entry name" value="LigT-like"/>
    <property type="match status" value="1"/>
</dbReference>
<comment type="similarity">
    <text evidence="2">Belongs to the 2H phosphoesterase superfamily. ThpR family.</text>
</comment>
<dbReference type="AlphaFoldDB" id="A0A840FGF2"/>
<reference evidence="3 4" key="1">
    <citation type="submission" date="2020-08" db="EMBL/GenBank/DDBJ databases">
        <title>Genomic Encyclopedia of Type Strains, Phase IV (KMG-IV): sequencing the most valuable type-strain genomes for metagenomic binning, comparative biology and taxonomic classification.</title>
        <authorList>
            <person name="Goeker M."/>
        </authorList>
    </citation>
    <scope>NUCLEOTIDE SEQUENCE [LARGE SCALE GENOMIC DNA]</scope>
    <source>
        <strain evidence="3 4">YC6723</strain>
    </source>
</reference>
<proteinExistence type="inferred from homology"/>
<evidence type="ECO:0000256" key="2">
    <source>
        <dbReference type="HAMAP-Rule" id="MF_01940"/>
    </source>
</evidence>
<protein>
    <recommendedName>
        <fullName evidence="2">RNA 2',3'-cyclic phosphodiesterase</fullName>
        <shortName evidence="2">RNA 2',3'-CPDase</shortName>
        <ecNumber evidence="2">3.1.4.58</ecNumber>
    </recommendedName>
</protein>
<keyword evidence="4" id="KW-1185">Reference proteome</keyword>
<feature type="active site" description="Proton donor" evidence="2">
    <location>
        <position position="37"/>
    </location>
</feature>
<comment type="function">
    <text evidence="2">Hydrolyzes RNA 2',3'-cyclic phosphodiester to an RNA 2'-phosphomonoester.</text>
</comment>
<dbReference type="PANTHER" id="PTHR35561">
    <property type="entry name" value="RNA 2',3'-CYCLIC PHOSPHODIESTERASE"/>
    <property type="match status" value="1"/>
</dbReference>
<feature type="short sequence motif" description="HXTX 1" evidence="2">
    <location>
        <begin position="37"/>
        <end position="40"/>
    </location>
</feature>
<comment type="caution">
    <text evidence="3">The sequence shown here is derived from an EMBL/GenBank/DDBJ whole genome shotgun (WGS) entry which is preliminary data.</text>
</comment>
<dbReference type="PANTHER" id="PTHR35561:SF1">
    <property type="entry name" value="RNA 2',3'-CYCLIC PHOSPHODIESTERASE"/>
    <property type="match status" value="1"/>
</dbReference>
<sequence>MPRLFVALRPPPPIREGLLDIMDDVPQARWQDDDQLHLTLRFVGDVEPWQGDDLAAALAGIHAPAPTVALAGVGRFEHRGRTDTLWADVTGHDALAHLARKVEQACQRAGLPPEQRAFRPHITVARIARSAGAAPEIDHWLGRHARLASAPFTMPHLILYESVIGRAGATYEAVMRWPLGTAPDAPGF</sequence>
<dbReference type="RefSeq" id="WP_183985539.1">
    <property type="nucleotide sequence ID" value="NZ_JACIEV010000007.1"/>
</dbReference>
<keyword evidence="3" id="KW-0436">Ligase</keyword>
<dbReference type="EC" id="3.1.4.58" evidence="2"/>
<dbReference type="GO" id="GO:0004113">
    <property type="term" value="F:2',3'-cyclic-nucleotide 3'-phosphodiesterase activity"/>
    <property type="evidence" value="ECO:0007669"/>
    <property type="project" value="InterPro"/>
</dbReference>
<dbReference type="InterPro" id="IPR004175">
    <property type="entry name" value="RNA_CPDase"/>
</dbReference>
<organism evidence="3 4">
    <name type="scientific">Sphingomonas jinjuensis</name>
    <dbReference type="NCBI Taxonomy" id="535907"/>
    <lineage>
        <taxon>Bacteria</taxon>
        <taxon>Pseudomonadati</taxon>
        <taxon>Pseudomonadota</taxon>
        <taxon>Alphaproteobacteria</taxon>
        <taxon>Sphingomonadales</taxon>
        <taxon>Sphingomonadaceae</taxon>
        <taxon>Sphingomonas</taxon>
    </lineage>
</organism>
<feature type="active site" description="Proton acceptor" evidence="2">
    <location>
        <position position="121"/>
    </location>
</feature>
<dbReference type="HAMAP" id="MF_01940">
    <property type="entry name" value="RNA_CPDase"/>
    <property type="match status" value="1"/>
</dbReference>
<evidence type="ECO:0000313" key="4">
    <source>
        <dbReference type="Proteomes" id="UP000529795"/>
    </source>
</evidence>
<dbReference type="Pfam" id="PF13563">
    <property type="entry name" value="2_5_RNA_ligase2"/>
    <property type="match status" value="1"/>
</dbReference>
<comment type="catalytic activity">
    <reaction evidence="2">
        <text>a 3'-end 2',3'-cyclophospho-ribonucleotide-RNA + H2O = a 3'-end 2'-phospho-ribonucleotide-RNA + H(+)</text>
        <dbReference type="Rhea" id="RHEA:11828"/>
        <dbReference type="Rhea" id="RHEA-COMP:10464"/>
        <dbReference type="Rhea" id="RHEA-COMP:17353"/>
        <dbReference type="ChEBI" id="CHEBI:15377"/>
        <dbReference type="ChEBI" id="CHEBI:15378"/>
        <dbReference type="ChEBI" id="CHEBI:83064"/>
        <dbReference type="ChEBI" id="CHEBI:173113"/>
        <dbReference type="EC" id="3.1.4.58"/>
    </reaction>
</comment>
<accession>A0A840FGF2</accession>
<gene>
    <name evidence="3" type="ORF">GGQ80_002653</name>
</gene>
<dbReference type="Proteomes" id="UP000529795">
    <property type="component" value="Unassembled WGS sequence"/>
</dbReference>